<evidence type="ECO:0000313" key="6">
    <source>
        <dbReference type="EMBL" id="MDR7355245.1"/>
    </source>
</evidence>
<proteinExistence type="predicted"/>
<dbReference type="Proteomes" id="UP001183619">
    <property type="component" value="Unassembled WGS sequence"/>
</dbReference>
<name>A0ABU2BDZ5_9CORY</name>
<evidence type="ECO:0000313" key="5">
    <source>
        <dbReference type="EMBL" id="MDR7354579.1"/>
    </source>
</evidence>
<evidence type="ECO:0008006" key="9">
    <source>
        <dbReference type="Google" id="ProtNLM"/>
    </source>
</evidence>
<dbReference type="EMBL" id="JAVDYF010000001">
    <property type="protein sequence ID" value="MDR7354423.1"/>
    <property type="molecule type" value="Genomic_DNA"/>
</dbReference>
<dbReference type="EMBL" id="JAVDYF010000001">
    <property type="protein sequence ID" value="MDR7355245.1"/>
    <property type="molecule type" value="Genomic_DNA"/>
</dbReference>
<evidence type="ECO:0000313" key="8">
    <source>
        <dbReference type="Proteomes" id="UP001183619"/>
    </source>
</evidence>
<feature type="transmembrane region" description="Helical" evidence="1">
    <location>
        <begin position="34"/>
        <end position="52"/>
    </location>
</feature>
<accession>A0ABU2BDZ5</accession>
<gene>
    <name evidence="2" type="ORF">J2S37_000642</name>
    <name evidence="3" type="ORF">J2S37_000937</name>
    <name evidence="4" type="ORF">J2S37_000961</name>
    <name evidence="5" type="ORF">J2S37_001117</name>
    <name evidence="6" type="ORF">J2S37_001783</name>
    <name evidence="7" type="ORF">J2S37_002147</name>
</gene>
<reference evidence="7 8" key="1">
    <citation type="submission" date="2023-07" db="EMBL/GenBank/DDBJ databases">
        <title>Sequencing the genomes of 1000 actinobacteria strains.</title>
        <authorList>
            <person name="Klenk H.-P."/>
        </authorList>
    </citation>
    <scope>NUCLEOTIDE SEQUENCE [LARGE SCALE GENOMIC DNA]</scope>
    <source>
        <strain evidence="7 8">DSM 44508</strain>
    </source>
</reference>
<dbReference type="EMBL" id="JAVDYF010000001">
    <property type="protein sequence ID" value="MDR7354399.1"/>
    <property type="molecule type" value="Genomic_DNA"/>
</dbReference>
<organism evidence="7 8">
    <name type="scientific">Corynebacterium felinum</name>
    <dbReference type="NCBI Taxonomy" id="131318"/>
    <lineage>
        <taxon>Bacteria</taxon>
        <taxon>Bacillati</taxon>
        <taxon>Actinomycetota</taxon>
        <taxon>Actinomycetes</taxon>
        <taxon>Mycobacteriales</taxon>
        <taxon>Corynebacteriaceae</taxon>
        <taxon>Corynebacterium</taxon>
    </lineage>
</organism>
<dbReference type="EMBL" id="JAVDYF010000001">
    <property type="protein sequence ID" value="MDR7354579.1"/>
    <property type="molecule type" value="Genomic_DNA"/>
</dbReference>
<evidence type="ECO:0000313" key="2">
    <source>
        <dbReference type="EMBL" id="MDR7354104.1"/>
    </source>
</evidence>
<evidence type="ECO:0000256" key="1">
    <source>
        <dbReference type="SAM" id="Phobius"/>
    </source>
</evidence>
<sequence>MGLVVVGWGGVFVGLVGAPSPLVVVFNGKVYVRVFVVGFCGGVPAVGCRWWGLLRVVVEGVRFFVF</sequence>
<keyword evidence="8" id="KW-1185">Reference proteome</keyword>
<keyword evidence="1" id="KW-0472">Membrane</keyword>
<protein>
    <recommendedName>
        <fullName evidence="9">Transmembrane protein</fullName>
    </recommendedName>
</protein>
<keyword evidence="1" id="KW-0812">Transmembrane</keyword>
<dbReference type="EMBL" id="JAVDYF010000001">
    <property type="protein sequence ID" value="MDR7354104.1"/>
    <property type="molecule type" value="Genomic_DNA"/>
</dbReference>
<dbReference type="EMBL" id="JAVDYF010000001">
    <property type="protein sequence ID" value="MDR7355609.1"/>
    <property type="molecule type" value="Genomic_DNA"/>
</dbReference>
<feature type="transmembrane region" description="Helical" evidence="1">
    <location>
        <begin position="6"/>
        <end position="27"/>
    </location>
</feature>
<comment type="caution">
    <text evidence="7">The sequence shown here is derived from an EMBL/GenBank/DDBJ whole genome shotgun (WGS) entry which is preliminary data.</text>
</comment>
<evidence type="ECO:0000313" key="4">
    <source>
        <dbReference type="EMBL" id="MDR7354423.1"/>
    </source>
</evidence>
<evidence type="ECO:0000313" key="7">
    <source>
        <dbReference type="EMBL" id="MDR7355609.1"/>
    </source>
</evidence>
<keyword evidence="1" id="KW-1133">Transmembrane helix</keyword>
<evidence type="ECO:0000313" key="3">
    <source>
        <dbReference type="EMBL" id="MDR7354399.1"/>
    </source>
</evidence>